<sequence length="153" mass="16226">MSSDNPGAASTKPGESNSTLGANTKTEVKEEELDSSVAADIVSTDYQPDAMNLDGANDMDTQQSSSNQASGAGTAPGQEGILPGAPPASELRIPTKKDASLREFLSKMDDYAPIVRPAPPFPRSKKRKEMYISLHPETITTSSSTSSQQRQHS</sequence>
<dbReference type="OrthoDB" id="154356at2759"/>
<dbReference type="HOGENOM" id="CLU_1713608_0_0_1"/>
<feature type="region of interest" description="Disordered" evidence="1">
    <location>
        <begin position="112"/>
        <end position="153"/>
    </location>
</feature>
<feature type="region of interest" description="Disordered" evidence="1">
    <location>
        <begin position="1"/>
        <end position="97"/>
    </location>
</feature>
<dbReference type="STRING" id="1126212.K2SAY5"/>
<proteinExistence type="predicted"/>
<evidence type="ECO:0000313" key="3">
    <source>
        <dbReference type="Proteomes" id="UP000007129"/>
    </source>
</evidence>
<dbReference type="AlphaFoldDB" id="K2SAY5"/>
<gene>
    <name evidence="2" type="ORF">MPH_03413</name>
</gene>
<feature type="compositionally biased region" description="Polar residues" evidence="1">
    <location>
        <begin position="13"/>
        <end position="25"/>
    </location>
</feature>
<protein>
    <submittedName>
        <fullName evidence="2">Uncharacterized protein</fullName>
    </submittedName>
</protein>
<evidence type="ECO:0000313" key="2">
    <source>
        <dbReference type="EMBL" id="EKG19549.1"/>
    </source>
</evidence>
<dbReference type="Proteomes" id="UP000007129">
    <property type="component" value="Unassembled WGS sequence"/>
</dbReference>
<reference evidence="2 3" key="1">
    <citation type="journal article" date="2012" name="BMC Genomics">
        <title>Tools to kill: Genome of one of the most destructive plant pathogenic fungi Macrophomina phaseolina.</title>
        <authorList>
            <person name="Islam M.S."/>
            <person name="Haque M.S."/>
            <person name="Islam M.M."/>
            <person name="Emdad E.M."/>
            <person name="Halim A."/>
            <person name="Hossen Q.M.M."/>
            <person name="Hossain M.Z."/>
            <person name="Ahmed B."/>
            <person name="Rahim S."/>
            <person name="Rahman M.S."/>
            <person name="Alam M.M."/>
            <person name="Hou S."/>
            <person name="Wan X."/>
            <person name="Saito J.A."/>
            <person name="Alam M."/>
        </authorList>
    </citation>
    <scope>NUCLEOTIDE SEQUENCE [LARGE SCALE GENOMIC DNA]</scope>
    <source>
        <strain evidence="2 3">MS6</strain>
    </source>
</reference>
<comment type="caution">
    <text evidence="2">The sequence shown here is derived from an EMBL/GenBank/DDBJ whole genome shotgun (WGS) entry which is preliminary data.</text>
</comment>
<dbReference type="EMBL" id="AHHD01000163">
    <property type="protein sequence ID" value="EKG19549.1"/>
    <property type="molecule type" value="Genomic_DNA"/>
</dbReference>
<name>K2SAY5_MACPH</name>
<evidence type="ECO:0000256" key="1">
    <source>
        <dbReference type="SAM" id="MobiDB-lite"/>
    </source>
</evidence>
<feature type="compositionally biased region" description="Low complexity" evidence="1">
    <location>
        <begin position="61"/>
        <end position="75"/>
    </location>
</feature>
<dbReference type="InParanoid" id="K2SAY5"/>
<organism evidence="2 3">
    <name type="scientific">Macrophomina phaseolina (strain MS6)</name>
    <name type="common">Charcoal rot fungus</name>
    <dbReference type="NCBI Taxonomy" id="1126212"/>
    <lineage>
        <taxon>Eukaryota</taxon>
        <taxon>Fungi</taxon>
        <taxon>Dikarya</taxon>
        <taxon>Ascomycota</taxon>
        <taxon>Pezizomycotina</taxon>
        <taxon>Dothideomycetes</taxon>
        <taxon>Dothideomycetes incertae sedis</taxon>
        <taxon>Botryosphaeriales</taxon>
        <taxon>Botryosphaeriaceae</taxon>
        <taxon>Macrophomina</taxon>
    </lineage>
</organism>
<accession>K2SAY5</accession>
<dbReference type="VEuPathDB" id="FungiDB:MPH_03413"/>